<proteinExistence type="predicted"/>
<evidence type="ECO:0000313" key="2">
    <source>
        <dbReference type="EMBL" id="AQK97614.1"/>
    </source>
</evidence>
<dbReference type="InterPro" id="IPR036691">
    <property type="entry name" value="Endo/exonu/phosph_ase_sf"/>
</dbReference>
<dbReference type="STRING" id="4577.A0A1D6G2M2"/>
<dbReference type="eggNOG" id="ENOG502S7QI">
    <property type="taxonomic scope" value="Eukaryota"/>
</dbReference>
<name>A0A1D6G2M2_MAIZE</name>
<organism evidence="2">
    <name type="scientific">Zea mays</name>
    <name type="common">Maize</name>
    <dbReference type="NCBI Taxonomy" id="4577"/>
    <lineage>
        <taxon>Eukaryota</taxon>
        <taxon>Viridiplantae</taxon>
        <taxon>Streptophyta</taxon>
        <taxon>Embryophyta</taxon>
        <taxon>Tracheophyta</taxon>
        <taxon>Spermatophyta</taxon>
        <taxon>Magnoliopsida</taxon>
        <taxon>Liliopsida</taxon>
        <taxon>Poales</taxon>
        <taxon>Poaceae</taxon>
        <taxon>PACMAD clade</taxon>
        <taxon>Panicoideae</taxon>
        <taxon>Andropogonodae</taxon>
        <taxon>Andropogoneae</taxon>
        <taxon>Tripsacinae</taxon>
        <taxon>Zea</taxon>
    </lineage>
</organism>
<sequence>MEAASNQEPGRCGGDDDEAKRREAELASSRLLDPGFKPSKLSQDRLDKFKVPFWLLELHKKRLQITEKPKYKRKPKAKSTSEKLFIGDLNGHVGTTNAGFETVHGGFGYSIRNHEEEEVLDFAVSFDLSIANTFCRKRESHLVTYSSGQYSSQIDFVLTKREDKRACLNCKVEYGQHKEVQGSKEDRKASCKCDIGGENGDTTLKWDDSFDDTNRCFVRSIQESEVNHGSHFADDVVLVDESRIEINRKLELWQETIDSKDFRFSKTKTEYMRCDFDTTTHEEDVSLEGQVVPRKDTFRPLRSILQRDGDVDEDVSHRIEAEGGSGAKHPMLYVIRDYCKS</sequence>
<reference evidence="2" key="1">
    <citation type="submission" date="2015-12" db="EMBL/GenBank/DDBJ databases">
        <title>Update maize B73 reference genome by single molecule sequencing technologies.</title>
        <authorList>
            <consortium name="Maize Genome Sequencing Project"/>
            <person name="Ware D."/>
        </authorList>
    </citation>
    <scope>NUCLEOTIDE SEQUENCE</scope>
    <source>
        <tissue evidence="2">Seedling</tissue>
    </source>
</reference>
<dbReference type="EMBL" id="CM000784">
    <property type="protein sequence ID" value="AQK97614.1"/>
    <property type="molecule type" value="Genomic_DNA"/>
</dbReference>
<dbReference type="InterPro" id="IPR027124">
    <property type="entry name" value="Swc5/CFDP1/2"/>
</dbReference>
<dbReference type="Gene3D" id="3.60.10.10">
    <property type="entry name" value="Endonuclease/exonuclease/phosphatase"/>
    <property type="match status" value="1"/>
</dbReference>
<accession>A0A1D6G2M2</accession>
<evidence type="ECO:0000256" key="1">
    <source>
        <dbReference type="SAM" id="MobiDB-lite"/>
    </source>
</evidence>
<dbReference type="InParanoid" id="A0A1D6G2M2"/>
<dbReference type="IntAct" id="A0A1D6G2M2">
    <property type="interactions" value="3"/>
</dbReference>
<dbReference type="ExpressionAtlas" id="A0A1D6G2M2">
    <property type="expression patterns" value="baseline and differential"/>
</dbReference>
<dbReference type="AlphaFoldDB" id="A0A1D6G2M2"/>
<dbReference type="PANTHER" id="PTHR23227">
    <property type="entry name" value="BUCENTAUR RELATED"/>
    <property type="match status" value="1"/>
</dbReference>
<gene>
    <name evidence="2" type="ORF">ZEAMMB73_Zm00001d011623</name>
</gene>
<feature type="region of interest" description="Disordered" evidence="1">
    <location>
        <begin position="1"/>
        <end position="41"/>
    </location>
</feature>
<dbReference type="PaxDb" id="4577-GRMZM2G090719_P01"/>
<protein>
    <submittedName>
        <fullName evidence="2">Retrovirus-related Pol polyprotein LINE-1</fullName>
    </submittedName>
</protein>
<dbReference type="PANTHER" id="PTHR23227:SF67">
    <property type="entry name" value="CRANIOFACIAL DEVELOPMENT PROTEIN 2-LIKE"/>
    <property type="match status" value="1"/>
</dbReference>